<dbReference type="Proteomes" id="UP000516117">
    <property type="component" value="Chromosome"/>
</dbReference>
<dbReference type="AlphaFoldDB" id="A0A7H0H7A2"/>
<keyword evidence="2" id="KW-1185">Reference proteome</keyword>
<name>A0A7H0H7A2_9ACTN</name>
<dbReference type="EMBL" id="CP060789">
    <property type="protein sequence ID" value="QNP56418.1"/>
    <property type="molecule type" value="Genomic_DNA"/>
</dbReference>
<evidence type="ECO:0000313" key="1">
    <source>
        <dbReference type="EMBL" id="QNP56418.1"/>
    </source>
</evidence>
<dbReference type="RefSeq" id="WP_187721527.1">
    <property type="nucleotide sequence ID" value="NZ_BAABBL010000001.1"/>
</dbReference>
<dbReference type="KEGG" id="tdf:H9L22_02940"/>
<gene>
    <name evidence="1" type="ORF">H9L22_02940</name>
</gene>
<accession>A0A7H0H7A2</accession>
<proteinExistence type="predicted"/>
<sequence>MKIVRNGSWCYSGSVDKPVDIVGLAYDFWFELAKADEILELGETPQPLGQDGLLYYVRFKHAGELTTPTWPDSAGYSTIKSAMKAAEERTPGAITWNPSSSLNQN</sequence>
<reference evidence="1 2" key="1">
    <citation type="submission" date="2020-08" db="EMBL/GenBank/DDBJ databases">
        <title>Genome sequence of Tessaracoccus defluvii JCM 17540T.</title>
        <authorList>
            <person name="Hyun D.-W."/>
            <person name="Bae J.-W."/>
        </authorList>
    </citation>
    <scope>NUCLEOTIDE SEQUENCE [LARGE SCALE GENOMIC DNA]</scope>
    <source>
        <strain evidence="1 2">JCM 17540</strain>
    </source>
</reference>
<evidence type="ECO:0000313" key="2">
    <source>
        <dbReference type="Proteomes" id="UP000516117"/>
    </source>
</evidence>
<protein>
    <submittedName>
        <fullName evidence="1">Uncharacterized protein</fullName>
    </submittedName>
</protein>
<organism evidence="1 2">
    <name type="scientific">Tessaracoccus defluvii</name>
    <dbReference type="NCBI Taxonomy" id="1285901"/>
    <lineage>
        <taxon>Bacteria</taxon>
        <taxon>Bacillati</taxon>
        <taxon>Actinomycetota</taxon>
        <taxon>Actinomycetes</taxon>
        <taxon>Propionibacteriales</taxon>
        <taxon>Propionibacteriaceae</taxon>
        <taxon>Tessaracoccus</taxon>
    </lineage>
</organism>